<reference evidence="3 4" key="1">
    <citation type="submission" date="2016-12" db="EMBL/GenBank/DDBJ databases">
        <title>Analysis of the Molecular Diversity Among Cronobacter Species Isolated from Filth Flies Using a Pan Genomic DNA Microarray.</title>
        <authorList>
            <person name="Pava-Ripoll M."/>
            <person name="Tall B."/>
            <person name="Farber J."/>
            <person name="Fanning S."/>
            <person name="Lehner A."/>
            <person name="Stephan R."/>
            <person name="Pagotto F."/>
            <person name="Iverson C."/>
            <person name="Ziobro G."/>
            <person name="Miller A."/>
            <person name="Pearson R."/>
            <person name="Yan Q."/>
            <person name="Kim M."/>
            <person name="Jeong S."/>
            <person name="Park J."/>
            <person name="Jun S."/>
            <person name="Choi H."/>
            <person name="Chung T."/>
            <person name="Yoo Y."/>
            <person name="Park E."/>
            <person name="Hwang S."/>
            <person name="Lee B."/>
            <person name="Sathyamoorthy V."/>
            <person name="Carter L."/>
            <person name="Mammel M."/>
            <person name="Jackson S."/>
            <person name="Kothary M."/>
            <person name="Patel I."/>
            <person name="Grim C."/>
            <person name="Gopinath G."/>
            <person name="Gangiredla J."/>
            <person name="Chase H."/>
        </authorList>
    </citation>
    <scope>NUCLEOTIDE SEQUENCE [LARGE SCALE GENOMIC DNA]</scope>
    <source>
        <strain evidence="3 4">MOD1-Md1s</strain>
    </source>
</reference>
<keyword evidence="5" id="KW-1185">Reference proteome</keyword>
<evidence type="ECO:0008006" key="6">
    <source>
        <dbReference type="Google" id="ProtNLM"/>
    </source>
</evidence>
<evidence type="ECO:0000313" key="5">
    <source>
        <dbReference type="Proteomes" id="UP000469927"/>
    </source>
</evidence>
<keyword evidence="1" id="KW-0732">Signal</keyword>
<dbReference type="InterPro" id="IPR038314">
    <property type="entry name" value="T6SS_sf"/>
</dbReference>
<dbReference type="Pfam" id="PF16695">
    <property type="entry name" value="Tai4"/>
    <property type="match status" value="1"/>
</dbReference>
<comment type="caution">
    <text evidence="3">The sequence shown here is derived from an EMBL/GenBank/DDBJ whole genome shotgun (WGS) entry which is preliminary data.</text>
</comment>
<dbReference type="PROSITE" id="PS51257">
    <property type="entry name" value="PROKAR_LIPOPROTEIN"/>
    <property type="match status" value="1"/>
</dbReference>
<feature type="chain" id="PRO_5015421207" description="Type VI secretion protein" evidence="1">
    <location>
        <begin position="22"/>
        <end position="130"/>
    </location>
</feature>
<evidence type="ECO:0000256" key="1">
    <source>
        <dbReference type="SAM" id="SignalP"/>
    </source>
</evidence>
<reference evidence="2 5" key="2">
    <citation type="submission" date="2019-08" db="EMBL/GenBank/DDBJ databases">
        <title>Prevalence, distribution, and phylogeny of type two toxin-antitoxin genes possessed by Cronobacter species where C. sakazakii homologs follow sequence type lineages.</title>
        <authorList>
            <person name="Finkelstein S."/>
            <person name="Negrete F."/>
            <person name="Jang H."/>
            <person name="Gopinath G.R."/>
            <person name="Tall B.D."/>
        </authorList>
    </citation>
    <scope>NUCLEOTIDE SEQUENCE [LARGE SCALE GENOMIC DNA]</scope>
    <source>
        <strain evidence="2 5">MOD1_GK1257</strain>
    </source>
</reference>
<organism evidence="3 4">
    <name type="scientific">Cronobacter muytjensii</name>
    <dbReference type="NCBI Taxonomy" id="413501"/>
    <lineage>
        <taxon>Bacteria</taxon>
        <taxon>Pseudomonadati</taxon>
        <taxon>Pseudomonadota</taxon>
        <taxon>Gammaproteobacteria</taxon>
        <taxon>Enterobacterales</taxon>
        <taxon>Enterobacteriaceae</taxon>
        <taxon>Cronobacter</taxon>
    </lineage>
</organism>
<dbReference type="EMBL" id="MSAE01000014">
    <property type="protein sequence ID" value="PUX15485.1"/>
    <property type="molecule type" value="Genomic_DNA"/>
</dbReference>
<gene>
    <name evidence="3" type="ORF">AUN14_08305</name>
    <name evidence="2" type="ORF">FZI19_09745</name>
</gene>
<dbReference type="RefSeq" id="WP_075192947.1">
    <property type="nucleotide sequence ID" value="NZ_JADKNN010000016.1"/>
</dbReference>
<dbReference type="EMBL" id="WAGD01000026">
    <property type="protein sequence ID" value="KAB0880411.1"/>
    <property type="molecule type" value="Genomic_DNA"/>
</dbReference>
<sequence>MLKRYSAALAVFAFSCHAALAQPSISDFTQPQIFAQWVQSRCIGAIADSAALKADANASAAAWLEASDLPIEAFNQADSVIAQALKTSLGGATKNDYRVLKCALIAQSPETDALYKRFRRQKTARGVENF</sequence>
<dbReference type="Proteomes" id="UP000469927">
    <property type="component" value="Unassembled WGS sequence"/>
</dbReference>
<feature type="signal peptide" evidence="1">
    <location>
        <begin position="1"/>
        <end position="21"/>
    </location>
</feature>
<evidence type="ECO:0000313" key="2">
    <source>
        <dbReference type="EMBL" id="KAB0880411.1"/>
    </source>
</evidence>
<proteinExistence type="predicted"/>
<evidence type="ECO:0000313" key="4">
    <source>
        <dbReference type="Proteomes" id="UP000244378"/>
    </source>
</evidence>
<dbReference type="InterPro" id="IPR032032">
    <property type="entry name" value="Tai4"/>
</dbReference>
<dbReference type="Gene3D" id="1.20.120.1620">
    <property type="match status" value="1"/>
</dbReference>
<dbReference type="Proteomes" id="UP000244378">
    <property type="component" value="Unassembled WGS sequence"/>
</dbReference>
<protein>
    <recommendedName>
        <fullName evidence="6">Type VI secretion protein</fullName>
    </recommendedName>
</protein>
<dbReference type="AlphaFoldDB" id="A0A2T7AUN3"/>
<name>A0A2T7AUN3_9ENTR</name>
<evidence type="ECO:0000313" key="3">
    <source>
        <dbReference type="EMBL" id="PUX15485.1"/>
    </source>
</evidence>
<accession>A0A2T7AUN3</accession>
<dbReference type="OrthoDB" id="6566141at2"/>